<dbReference type="Pfam" id="PF01137">
    <property type="entry name" value="RTC"/>
    <property type="match status" value="1"/>
</dbReference>
<sequence>MEKRKVSPNGHAVVDGSVLEGGGQILRMAAALCSIKQKPLVTVTNVRAGRKSPGLRRQHLTGLKLISKMCSSAESGLHVGSTQVSLSPSSLPSTSDHPITADTETAGSCTLLAQIALPCALYSVAEGNEGTELLLHLRGGTDASFAPPVGYLQHVLLPLLQHLQRTTALLTLHQRGFNPEGQGFVELRVKPLPVGQSLPSFQLTRRGALQSITIHSYTGGTEVKGTAELMAFSAAERLRKQLPSVRIQTHLEHDAAAKVGWWYDSRSLVAF</sequence>
<dbReference type="InterPro" id="IPR023797">
    <property type="entry name" value="RNA3'_phos_cyclase_dom"/>
</dbReference>
<name>A0A7S1SUQ6_9CHLO</name>
<dbReference type="InterPro" id="IPR037136">
    <property type="entry name" value="RNA3'_phos_cyclase_dom_sf"/>
</dbReference>
<dbReference type="SUPFAM" id="SSF55205">
    <property type="entry name" value="EPT/RTPC-like"/>
    <property type="match status" value="1"/>
</dbReference>
<feature type="domain" description="RNA 3'-terminal phosphate cyclase" evidence="1">
    <location>
        <begin position="19"/>
        <end position="193"/>
    </location>
</feature>
<evidence type="ECO:0000313" key="2">
    <source>
        <dbReference type="EMBL" id="CAD9208688.1"/>
    </source>
</evidence>
<dbReference type="EMBL" id="HBGG01021013">
    <property type="protein sequence ID" value="CAD9208688.1"/>
    <property type="molecule type" value="Transcribed_RNA"/>
</dbReference>
<dbReference type="AlphaFoldDB" id="A0A7S1SUQ6"/>
<dbReference type="InterPro" id="IPR000228">
    <property type="entry name" value="RNA3'_term_phos_cyc"/>
</dbReference>
<dbReference type="PANTHER" id="PTHR11096:SF0">
    <property type="entry name" value="RNA 3'-TERMINAL PHOSPHATE CYCLASE"/>
    <property type="match status" value="1"/>
</dbReference>
<dbReference type="GO" id="GO:0003963">
    <property type="term" value="F:RNA-3'-phosphate cyclase activity"/>
    <property type="evidence" value="ECO:0007669"/>
    <property type="project" value="TreeGrafter"/>
</dbReference>
<reference evidence="2" key="1">
    <citation type="submission" date="2021-01" db="EMBL/GenBank/DDBJ databases">
        <authorList>
            <person name="Corre E."/>
            <person name="Pelletier E."/>
            <person name="Niang G."/>
            <person name="Scheremetjew M."/>
            <person name="Finn R."/>
            <person name="Kale V."/>
            <person name="Holt S."/>
            <person name="Cochrane G."/>
            <person name="Meng A."/>
            <person name="Brown T."/>
            <person name="Cohen L."/>
        </authorList>
    </citation>
    <scope>NUCLEOTIDE SEQUENCE</scope>
    <source>
        <strain evidence="2">PLY429</strain>
    </source>
</reference>
<proteinExistence type="predicted"/>
<dbReference type="Gene3D" id="3.65.10.20">
    <property type="entry name" value="RNA 3'-terminal phosphate cyclase domain"/>
    <property type="match status" value="1"/>
</dbReference>
<dbReference type="PANTHER" id="PTHR11096">
    <property type="entry name" value="RNA 3' TERMINAL PHOSPHATE CYCLASE"/>
    <property type="match status" value="1"/>
</dbReference>
<organism evidence="2">
    <name type="scientific">Tetraselmis chuii</name>
    <dbReference type="NCBI Taxonomy" id="63592"/>
    <lineage>
        <taxon>Eukaryota</taxon>
        <taxon>Viridiplantae</taxon>
        <taxon>Chlorophyta</taxon>
        <taxon>core chlorophytes</taxon>
        <taxon>Chlorodendrophyceae</taxon>
        <taxon>Chlorodendrales</taxon>
        <taxon>Chlorodendraceae</taxon>
        <taxon>Tetraselmis</taxon>
    </lineage>
</organism>
<dbReference type="InterPro" id="IPR013792">
    <property type="entry name" value="RNA3'P_cycl/enolpyr_Trfase_a/b"/>
</dbReference>
<dbReference type="GO" id="GO:0006396">
    <property type="term" value="P:RNA processing"/>
    <property type="evidence" value="ECO:0007669"/>
    <property type="project" value="InterPro"/>
</dbReference>
<gene>
    <name evidence="2" type="ORF">TCHU04912_LOCUS10926</name>
</gene>
<dbReference type="GO" id="GO:0005634">
    <property type="term" value="C:nucleus"/>
    <property type="evidence" value="ECO:0007669"/>
    <property type="project" value="TreeGrafter"/>
</dbReference>
<evidence type="ECO:0000259" key="1">
    <source>
        <dbReference type="Pfam" id="PF01137"/>
    </source>
</evidence>
<accession>A0A7S1SUQ6</accession>
<protein>
    <recommendedName>
        <fullName evidence="1">RNA 3'-terminal phosphate cyclase domain-containing protein</fullName>
    </recommendedName>
</protein>